<feature type="compositionally biased region" description="Polar residues" evidence="2">
    <location>
        <begin position="1455"/>
        <end position="1465"/>
    </location>
</feature>
<evidence type="ECO:0000256" key="1">
    <source>
        <dbReference type="SAM" id="Coils"/>
    </source>
</evidence>
<feature type="compositionally biased region" description="Low complexity" evidence="2">
    <location>
        <begin position="1115"/>
        <end position="1124"/>
    </location>
</feature>
<feature type="region of interest" description="Disordered" evidence="2">
    <location>
        <begin position="1220"/>
        <end position="1254"/>
    </location>
</feature>
<dbReference type="RefSeq" id="XP_027579686.2">
    <property type="nucleotide sequence ID" value="XM_027723885.2"/>
</dbReference>
<feature type="compositionally biased region" description="Polar residues" evidence="2">
    <location>
        <begin position="1353"/>
        <end position="1380"/>
    </location>
</feature>
<sequence length="1634" mass="184246">MDTVDDLKRKLHQAEKENVELLTQRKQEKSQYEKEIIKLRLELERGEAIRRGLEYELSVARKEAQMQMYAAEEELCVAKSELVELQVLSGKNQQKVAEAEKSFYKAQQKWEEEHQKCAKEKDDIRRVYHHEILFLVKEKSEAERTTQDLNDALQNMRRKLRDVEAEHSGCSDMLRRQAFELEFRADRHQRLMRELEAATERTRKLEGDTEVARAAHLECKYTTQIMQLRIQELEEALNSEKGSSAEALSVLQNMKRDFRKSANAHEREQNVLQREHFSSSKQLKEMTEERKENRGLSGKLDLTKSSSSMEESKMEEVHVLRSLYQHLVEGCVLTKQPEVPIDSLSWSELCVLVYENIDTLVLDFRRAQDKISHLEHVCKDKTDTMRDLQRSQEDAFQNIAEQLKAQDHCWQKEKKHLELQYSSLLAEAHARAKEYQAAAQQNRERMYALEKTQEKLAHENISVRNTLTNVQRERSSLLAACALLSGTLCPLYSRLCAMTSQKDLLQDQVNFYEFLNQRIETIVHSFPAEEENNQDEARRRQRRAKDLVYVFRRAVIVVLAANRLRAAARSSTSLFTWTNGLEGGNGIQVCVGESEGRRYRDGADCLEALGWLTSSNLHSAIISSLSELQDVLSKPDPNAWLSGNSLINAARSSFSKLMDKLCLMLGTVPLNYPRCITYLEKDSLIQRLACGLLRINNQALEAGLHERLPSVRNVTSLQQLVFEYTRRLHMSETKCRSLGLQLEEFKWSFNEMKKDAEKARSLQEQLNTLQHRMITQDNIHEELNNALQREHKARLLLMKQEQQLNELNNRLQILSSETADKDQDLNLSIRSLPETAMDMRRKDRVLNHQKRLLTQMEQDRRRLQESVQNAERALLTAENDRELIITHMKAVETTLQMVREQALVPSGAAATTEFCLELPRLQIDALPDAELWGRPEAIAFQDVIQSFMDIYQLAASRIETLLRESPQLHTAAQRSRQQTFTFRESYESRKESKHPSSFKLDSQADQTYVPEFWPLPAKAEMSSSMTLQRASTQSPMHVSSGVIPDRPSTGSSMSAGGILDRTRTHSPIHMSSSGILDRASTGPSIHVSPGEIPDRAGTGSSTHMSADVIPDRSSIRSPIHMSSSGIPDRASIGPSIHMSDDAIPERTRTRSPTHMSPGLMSDRPGTELSIHVSPGAIPDRSSTQPSIHLSSSGIPDRSSTRSPIHMSADVILDRSSSLFPTQMSSSEIPDRSSTRSPIHLSSSGIPDRSSTRSPIHMSADVILDRSSSLFPTLMSSSGTADRSSTQPPMHLSSSGIPDRSSTQPSIHLSSSGIPDRSSTRSPIHMSTDVILDRSSSLFPTLMSSSGIPDRGSTRSPIHLSSSGIPDRSSTQSPIHMSSSGIPDRSSTRSPIHMSADVILDRSSSLFPTLMSSSGTADRSSTQSPIHMSSSGIPDRSSTRSPIHLSSSEIPDRSSTRSPIHLSSSEIPDRSSTRSPMHLSSSGTADRSSTQPPMHLSSSGTADRSSTQPPIRLSSSGTADRSSTQPPMHLSSSDIPDRSSTQPPMPHVLQWDSRQKQYSASNPPVLQWDSRQKQYSASNAPVLQWDSRQKQDSAFNPHVLQWDTRQTQYWVFNPSALQCDNRQTCFWVYNPRVPW</sequence>
<dbReference type="GeneID" id="113989388"/>
<feature type="compositionally biased region" description="Polar residues" evidence="2">
    <location>
        <begin position="1472"/>
        <end position="1541"/>
    </location>
</feature>
<dbReference type="InterPro" id="IPR038820">
    <property type="entry name" value="CCDC171"/>
</dbReference>
<feature type="compositionally biased region" description="Basic and acidic residues" evidence="2">
    <location>
        <begin position="1138"/>
        <end position="1148"/>
    </location>
</feature>
<dbReference type="Proteomes" id="UP000504627">
    <property type="component" value="Unplaced"/>
</dbReference>
<feature type="region of interest" description="Disordered" evidence="2">
    <location>
        <begin position="261"/>
        <end position="308"/>
    </location>
</feature>
<feature type="region of interest" description="Disordered" evidence="2">
    <location>
        <begin position="967"/>
        <end position="1001"/>
    </location>
</feature>
<evidence type="ECO:0000313" key="4">
    <source>
        <dbReference type="RefSeq" id="XP_027579686.2"/>
    </source>
</evidence>
<feature type="region of interest" description="Disordered" evidence="2">
    <location>
        <begin position="1341"/>
        <end position="1390"/>
    </location>
</feature>
<feature type="compositionally biased region" description="Basic and acidic residues" evidence="2">
    <location>
        <begin position="261"/>
        <end position="294"/>
    </location>
</feature>
<feature type="region of interest" description="Disordered" evidence="2">
    <location>
        <begin position="1031"/>
        <end position="1053"/>
    </location>
</feature>
<keyword evidence="1" id="KW-0175">Coiled coil</keyword>
<feature type="compositionally biased region" description="Polar residues" evidence="2">
    <location>
        <begin position="1278"/>
        <end position="1312"/>
    </location>
</feature>
<dbReference type="PANTHER" id="PTHR47899:SF1">
    <property type="entry name" value="COILED-COIL DOMAIN-CONTAINING PROTEIN 171"/>
    <property type="match status" value="1"/>
</dbReference>
<evidence type="ECO:0000313" key="5">
    <source>
        <dbReference type="RefSeq" id="XP_039241780.1"/>
    </source>
</evidence>
<feature type="region of interest" description="Disordered" evidence="2">
    <location>
        <begin position="1115"/>
        <end position="1203"/>
    </location>
</feature>
<accession>A0A6J2GWQ5</accession>
<feature type="region of interest" description="Disordered" evidence="2">
    <location>
        <begin position="1273"/>
        <end position="1323"/>
    </location>
</feature>
<keyword evidence="3" id="KW-1185">Reference proteome</keyword>
<feature type="compositionally biased region" description="Polar residues" evidence="2">
    <location>
        <begin position="1414"/>
        <end position="1431"/>
    </location>
</feature>
<feature type="compositionally biased region" description="Polar residues" evidence="2">
    <location>
        <begin position="1234"/>
        <end position="1244"/>
    </location>
</feature>
<feature type="coiled-coil region" evidence="1">
    <location>
        <begin position="135"/>
        <end position="208"/>
    </location>
</feature>
<organism evidence="3 4">
    <name type="scientific">Pipra filicauda</name>
    <name type="common">Wire-tailed manakin</name>
    <dbReference type="NCBI Taxonomy" id="649802"/>
    <lineage>
        <taxon>Eukaryota</taxon>
        <taxon>Metazoa</taxon>
        <taxon>Chordata</taxon>
        <taxon>Craniata</taxon>
        <taxon>Vertebrata</taxon>
        <taxon>Euteleostomi</taxon>
        <taxon>Archelosauria</taxon>
        <taxon>Archosauria</taxon>
        <taxon>Dinosauria</taxon>
        <taxon>Saurischia</taxon>
        <taxon>Theropoda</taxon>
        <taxon>Coelurosauria</taxon>
        <taxon>Aves</taxon>
        <taxon>Neognathae</taxon>
        <taxon>Neoaves</taxon>
        <taxon>Telluraves</taxon>
        <taxon>Australaves</taxon>
        <taxon>Passeriformes</taxon>
        <taxon>Pipridae</taxon>
        <taxon>Pipra</taxon>
    </lineage>
</organism>
<dbReference type="PANTHER" id="PTHR47899">
    <property type="entry name" value="COILED-COIL DOMAIN-CONTAINING PROTEIN 171"/>
    <property type="match status" value="1"/>
</dbReference>
<feature type="compositionally biased region" description="Basic and acidic residues" evidence="2">
    <location>
        <begin position="984"/>
        <end position="994"/>
    </location>
</feature>
<reference evidence="4 5" key="1">
    <citation type="submission" date="2025-04" db="UniProtKB">
        <authorList>
            <consortium name="RefSeq"/>
        </authorList>
    </citation>
    <scope>IDENTIFICATION</scope>
    <source>
        <tissue evidence="4 5">Muscle</tissue>
    </source>
</reference>
<proteinExistence type="predicted"/>
<gene>
    <name evidence="4 5" type="primary">LOC113989388</name>
</gene>
<feature type="compositionally biased region" description="Polar residues" evidence="2">
    <location>
        <begin position="967"/>
        <end position="982"/>
    </location>
</feature>
<evidence type="ECO:0000256" key="2">
    <source>
        <dbReference type="SAM" id="MobiDB-lite"/>
    </source>
</evidence>
<dbReference type="RefSeq" id="XP_039241780.1">
    <property type="nucleotide sequence ID" value="XM_039385846.1"/>
</dbReference>
<feature type="coiled-coil region" evidence="1">
    <location>
        <begin position="4"/>
        <end position="49"/>
    </location>
</feature>
<protein>
    <submittedName>
        <fullName evidence="4 5">Coiled-coil domain-containing protein 171-like isoform X1</fullName>
    </submittedName>
</protein>
<evidence type="ECO:0000313" key="3">
    <source>
        <dbReference type="Proteomes" id="UP000504627"/>
    </source>
</evidence>
<feature type="compositionally biased region" description="Polar residues" evidence="2">
    <location>
        <begin position="1438"/>
        <end position="1448"/>
    </location>
</feature>
<feature type="coiled-coil region" evidence="1">
    <location>
        <begin position="752"/>
        <end position="880"/>
    </location>
</feature>
<feature type="region of interest" description="Disordered" evidence="2">
    <location>
        <begin position="1409"/>
        <end position="1546"/>
    </location>
</feature>
<name>A0A6J2GWQ5_9PASS</name>
<feature type="compositionally biased region" description="Polar residues" evidence="2">
    <location>
        <begin position="1180"/>
        <end position="1193"/>
    </location>
</feature>